<dbReference type="InterPro" id="IPR003673">
    <property type="entry name" value="CoA-Trfase_fam_III"/>
</dbReference>
<organism evidence="3">
    <name type="scientific">Halomonas sp. RT37</name>
    <dbReference type="NCBI Taxonomy" id="2950872"/>
    <lineage>
        <taxon>Bacteria</taxon>
        <taxon>Pseudomonadati</taxon>
        <taxon>Pseudomonadota</taxon>
        <taxon>Gammaproteobacteria</taxon>
        <taxon>Oceanospirillales</taxon>
        <taxon>Halomonadaceae</taxon>
        <taxon>Halomonas</taxon>
    </lineage>
</organism>
<dbReference type="PANTHER" id="PTHR48207">
    <property type="entry name" value="SUCCINATE--HYDROXYMETHYLGLUTARATE COA-TRANSFERASE"/>
    <property type="match status" value="1"/>
</dbReference>
<dbReference type="Pfam" id="PF02515">
    <property type="entry name" value="CoA_transf_3"/>
    <property type="match status" value="1"/>
</dbReference>
<name>A0AAU7KNA4_9GAMM</name>
<proteinExistence type="predicted"/>
<dbReference type="EMBL" id="CP098827">
    <property type="protein sequence ID" value="XBO72328.1"/>
    <property type="molecule type" value="Genomic_DNA"/>
</dbReference>
<feature type="region of interest" description="Disordered" evidence="2">
    <location>
        <begin position="401"/>
        <end position="473"/>
    </location>
</feature>
<sequence>MANTPLDEPKKGPLDGVTVLDFSRVLAGPYCTMVLADLGARVIKVEKIGTGDDTREFGPFVENESAYFSCFNRNKESIVLDIKSPRDRELLERLLDEADVLVENFRPGVMERLGYGPERLAQTHPHLIYSSISGFGHTGPFSELPGYDMVVQAMGGVMSLTGWPDGEPARVGTSFGDLSAALFAAVGIISSLYSRTKDAQGTRVDIGMLDCQAAMMETALARYDIEGVVPNRTGDCHPSLAPFESFKAEDGKLVIAAGNDTLFLLMADAIGASRLAFDPRFITNDLRCQNRPALVEEMERILTTRPVQHWVDLLNEEGVPCSPINTIDKLLDHPQLKARNMIVQVQGSAGKPFRTAGNPIKMTGRVDLGSDTPLVAPGLGQHRQAILDELMARHGSYCLPSTPGQAGKAGSAKADTASSGQRQGAQGDQAAMARQDSRKASGSAATRIKGAPAASDNQGQGPARDLGKRVGKP</sequence>
<dbReference type="InterPro" id="IPR044855">
    <property type="entry name" value="CoA-Trfase_III_dom3_sf"/>
</dbReference>
<gene>
    <name evidence="3" type="ORF">NFG58_06375</name>
</gene>
<protein>
    <submittedName>
        <fullName evidence="3">CoA transferase</fullName>
    </submittedName>
</protein>
<dbReference type="InterPro" id="IPR023606">
    <property type="entry name" value="CoA-Trfase_III_dom_1_sf"/>
</dbReference>
<feature type="compositionally biased region" description="Low complexity" evidence="2">
    <location>
        <begin position="417"/>
        <end position="434"/>
    </location>
</feature>
<dbReference type="AlphaFoldDB" id="A0AAU7KNA4"/>
<dbReference type="RefSeq" id="WP_348827793.1">
    <property type="nucleotide sequence ID" value="NZ_CP098827.1"/>
</dbReference>
<dbReference type="PANTHER" id="PTHR48207:SF3">
    <property type="entry name" value="SUCCINATE--HYDROXYMETHYLGLUTARATE COA-TRANSFERASE"/>
    <property type="match status" value="1"/>
</dbReference>
<evidence type="ECO:0000313" key="3">
    <source>
        <dbReference type="EMBL" id="XBO72328.1"/>
    </source>
</evidence>
<reference evidence="3" key="1">
    <citation type="submission" date="2022-06" db="EMBL/GenBank/DDBJ databases">
        <title>A novel DMS-producing enzyme.</title>
        <authorList>
            <person name="Zhang Y."/>
        </authorList>
    </citation>
    <scope>NUCLEOTIDE SEQUENCE</scope>
    <source>
        <strain evidence="3">RT37</strain>
    </source>
</reference>
<dbReference type="Gene3D" id="3.40.50.10540">
    <property type="entry name" value="Crotonobetainyl-coa:carnitine coa-transferase, domain 1"/>
    <property type="match status" value="1"/>
</dbReference>
<dbReference type="SUPFAM" id="SSF89796">
    <property type="entry name" value="CoA-transferase family III (CaiB/BaiF)"/>
    <property type="match status" value="1"/>
</dbReference>
<dbReference type="GO" id="GO:0008410">
    <property type="term" value="F:CoA-transferase activity"/>
    <property type="evidence" value="ECO:0007669"/>
    <property type="project" value="TreeGrafter"/>
</dbReference>
<dbReference type="Gene3D" id="3.30.1540.10">
    <property type="entry name" value="formyl-coa transferase, domain 3"/>
    <property type="match status" value="1"/>
</dbReference>
<evidence type="ECO:0000256" key="2">
    <source>
        <dbReference type="SAM" id="MobiDB-lite"/>
    </source>
</evidence>
<evidence type="ECO:0000256" key="1">
    <source>
        <dbReference type="ARBA" id="ARBA00022679"/>
    </source>
</evidence>
<keyword evidence="1 3" id="KW-0808">Transferase</keyword>
<dbReference type="InterPro" id="IPR050483">
    <property type="entry name" value="CoA-transferase_III_domain"/>
</dbReference>
<accession>A0AAU7KNA4</accession>